<dbReference type="EC" id="2.5.1.32" evidence="2"/>
<evidence type="ECO:0000256" key="2">
    <source>
        <dbReference type="ARBA" id="ARBA00012396"/>
    </source>
</evidence>
<organism evidence="4 5">
    <name type="scientific">Cimex lectularius</name>
    <name type="common">Bed bug</name>
    <name type="synonym">Acanthia lectularia</name>
    <dbReference type="NCBI Taxonomy" id="79782"/>
    <lineage>
        <taxon>Eukaryota</taxon>
        <taxon>Metazoa</taxon>
        <taxon>Ecdysozoa</taxon>
        <taxon>Arthropoda</taxon>
        <taxon>Hexapoda</taxon>
        <taxon>Insecta</taxon>
        <taxon>Pterygota</taxon>
        <taxon>Neoptera</taxon>
        <taxon>Paraneoptera</taxon>
        <taxon>Hemiptera</taxon>
        <taxon>Heteroptera</taxon>
        <taxon>Panheteroptera</taxon>
        <taxon>Cimicomorpha</taxon>
        <taxon>Cimicidae</taxon>
        <taxon>Cimex</taxon>
    </lineage>
</organism>
<dbReference type="Gene3D" id="1.10.600.10">
    <property type="entry name" value="Farnesyl Diphosphate Synthase"/>
    <property type="match status" value="1"/>
</dbReference>
<evidence type="ECO:0000256" key="3">
    <source>
        <dbReference type="ARBA" id="ARBA00022746"/>
    </source>
</evidence>
<dbReference type="EnsemblMetazoa" id="XM_014394326.2">
    <property type="protein sequence ID" value="XP_014249812.1"/>
    <property type="gene ID" value="LOC106666845"/>
</dbReference>
<gene>
    <name evidence="4" type="primary">106666845</name>
</gene>
<dbReference type="PANTHER" id="PTHR31480">
    <property type="entry name" value="BIFUNCTIONAL LYCOPENE CYCLASE/PHYTOENE SYNTHASE"/>
    <property type="match status" value="1"/>
</dbReference>
<dbReference type="KEGG" id="clec:106666845"/>
<dbReference type="OrthoDB" id="270318at2759"/>
<name>A0A8I6RNN7_CIMLE</name>
<protein>
    <recommendedName>
        <fullName evidence="2">15-cis-phytoene synthase</fullName>
        <ecNumber evidence="2">2.5.1.32</ecNumber>
    </recommendedName>
</protein>
<dbReference type="InterPro" id="IPR002060">
    <property type="entry name" value="Squ/phyt_synthse"/>
</dbReference>
<dbReference type="OMA" id="MINAREQ"/>
<evidence type="ECO:0000256" key="1">
    <source>
        <dbReference type="ARBA" id="ARBA00001805"/>
    </source>
</evidence>
<evidence type="ECO:0000313" key="4">
    <source>
        <dbReference type="EnsemblMetazoa" id="XP_014249812.1"/>
    </source>
</evidence>
<dbReference type="Proteomes" id="UP000494040">
    <property type="component" value="Unassembled WGS sequence"/>
</dbReference>
<comment type="catalytic activity">
    <reaction evidence="1">
        <text>2 (2E,6E,10E)-geranylgeranyl diphosphate = 15-cis-phytoene + 2 diphosphate</text>
        <dbReference type="Rhea" id="RHEA:34475"/>
        <dbReference type="ChEBI" id="CHEBI:27787"/>
        <dbReference type="ChEBI" id="CHEBI:33019"/>
        <dbReference type="ChEBI" id="CHEBI:58756"/>
        <dbReference type="EC" id="2.5.1.32"/>
    </reaction>
</comment>
<evidence type="ECO:0000313" key="5">
    <source>
        <dbReference type="Proteomes" id="UP000494040"/>
    </source>
</evidence>
<sequence>MIPRATFRTFSTPTRRNLSKLSTIDYCVDLVRKNEHENFMCTLLIPKAIRNTAFAIRAFNVEIAQIPDKAKDKQLASARMAFWQDALDKIYKGQPPEHPVALELARAVKHHKLHKKHLSRLLKARLNALNSATFQNVQDVEKYAEETASPIFYMLLNASGVQSMEVDHAASHLGKAQGVCNVIRAIPHLAAHRTVMLPQDLMTKHNVVQEDVIRQKCIGNLREVVFELASTANIHLKKARNLQEDVPKIASSIFLPAVPLSSFLETLRNVDFNVYDEFLVERNVHLGYSLIWKKLLSKY</sequence>
<dbReference type="SUPFAM" id="SSF48576">
    <property type="entry name" value="Terpenoid synthases"/>
    <property type="match status" value="1"/>
</dbReference>
<reference evidence="4" key="1">
    <citation type="submission" date="2022-01" db="UniProtKB">
        <authorList>
            <consortium name="EnsemblMetazoa"/>
        </authorList>
    </citation>
    <scope>IDENTIFICATION</scope>
</reference>
<dbReference type="GO" id="GO:0016117">
    <property type="term" value="P:carotenoid biosynthetic process"/>
    <property type="evidence" value="ECO:0007669"/>
    <property type="project" value="UniProtKB-KW"/>
</dbReference>
<proteinExistence type="predicted"/>
<dbReference type="AlphaFoldDB" id="A0A8I6RNN7"/>
<keyword evidence="5" id="KW-1185">Reference proteome</keyword>
<dbReference type="Pfam" id="PF00494">
    <property type="entry name" value="SQS_PSY"/>
    <property type="match status" value="1"/>
</dbReference>
<dbReference type="InterPro" id="IPR008949">
    <property type="entry name" value="Isoprenoid_synthase_dom_sf"/>
</dbReference>
<accession>A0A8I6RNN7</accession>
<keyword evidence="3" id="KW-0125">Carotenoid biosynthesis</keyword>